<dbReference type="SUPFAM" id="SSF52540">
    <property type="entry name" value="P-loop containing nucleoside triphosphate hydrolases"/>
    <property type="match status" value="1"/>
</dbReference>
<dbReference type="GO" id="GO:0016020">
    <property type="term" value="C:membrane"/>
    <property type="evidence" value="ECO:0007669"/>
    <property type="project" value="TreeGrafter"/>
</dbReference>
<dbReference type="InterPro" id="IPR027417">
    <property type="entry name" value="P-loop_NTPase"/>
</dbReference>
<dbReference type="GO" id="GO:0008017">
    <property type="term" value="F:microtubule binding"/>
    <property type="evidence" value="ECO:0007669"/>
    <property type="project" value="TreeGrafter"/>
</dbReference>
<name>A0A4S4DA28_CAMSN</name>
<evidence type="ECO:0000313" key="3">
    <source>
        <dbReference type="Proteomes" id="UP000306102"/>
    </source>
</evidence>
<dbReference type="EMBL" id="SDRB02011956">
    <property type="protein sequence ID" value="THF99371.1"/>
    <property type="molecule type" value="Genomic_DNA"/>
</dbReference>
<dbReference type="PANTHER" id="PTHR11566">
    <property type="entry name" value="DYNAMIN"/>
    <property type="match status" value="1"/>
</dbReference>
<dbReference type="Proteomes" id="UP000306102">
    <property type="component" value="Unassembled WGS sequence"/>
</dbReference>
<feature type="chain" id="PRO_5020420830" evidence="1">
    <location>
        <begin position="20"/>
        <end position="140"/>
    </location>
</feature>
<dbReference type="GO" id="GO:0003924">
    <property type="term" value="F:GTPase activity"/>
    <property type="evidence" value="ECO:0007669"/>
    <property type="project" value="TreeGrafter"/>
</dbReference>
<evidence type="ECO:0000313" key="2">
    <source>
        <dbReference type="EMBL" id="THF99371.1"/>
    </source>
</evidence>
<reference evidence="2 3" key="1">
    <citation type="journal article" date="2018" name="Proc. Natl. Acad. Sci. U.S.A.">
        <title>Draft genome sequence of Camellia sinensis var. sinensis provides insights into the evolution of the tea genome and tea quality.</title>
        <authorList>
            <person name="Wei C."/>
            <person name="Yang H."/>
            <person name="Wang S."/>
            <person name="Zhao J."/>
            <person name="Liu C."/>
            <person name="Gao L."/>
            <person name="Xia E."/>
            <person name="Lu Y."/>
            <person name="Tai Y."/>
            <person name="She G."/>
            <person name="Sun J."/>
            <person name="Cao H."/>
            <person name="Tong W."/>
            <person name="Gao Q."/>
            <person name="Li Y."/>
            <person name="Deng W."/>
            <person name="Jiang X."/>
            <person name="Wang W."/>
            <person name="Chen Q."/>
            <person name="Zhang S."/>
            <person name="Li H."/>
            <person name="Wu J."/>
            <person name="Wang P."/>
            <person name="Li P."/>
            <person name="Shi C."/>
            <person name="Zheng F."/>
            <person name="Jian J."/>
            <person name="Huang B."/>
            <person name="Shan D."/>
            <person name="Shi M."/>
            <person name="Fang C."/>
            <person name="Yue Y."/>
            <person name="Li F."/>
            <person name="Li D."/>
            <person name="Wei S."/>
            <person name="Han B."/>
            <person name="Jiang C."/>
            <person name="Yin Y."/>
            <person name="Xia T."/>
            <person name="Zhang Z."/>
            <person name="Bennetzen J.L."/>
            <person name="Zhao S."/>
            <person name="Wan X."/>
        </authorList>
    </citation>
    <scope>NUCLEOTIDE SEQUENCE [LARGE SCALE GENOMIC DNA]</scope>
    <source>
        <strain evidence="3">cv. Shuchazao</strain>
        <tissue evidence="2">Leaf</tissue>
    </source>
</reference>
<feature type="signal peptide" evidence="1">
    <location>
        <begin position="1"/>
        <end position="19"/>
    </location>
</feature>
<accession>A0A4S4DA28</accession>
<gene>
    <name evidence="2" type="ORF">TEA_019097</name>
</gene>
<dbReference type="GO" id="GO:0005737">
    <property type="term" value="C:cytoplasm"/>
    <property type="evidence" value="ECO:0007669"/>
    <property type="project" value="TreeGrafter"/>
</dbReference>
<dbReference type="Gene3D" id="3.40.50.300">
    <property type="entry name" value="P-loop containing nucleotide triphosphate hydrolases"/>
    <property type="match status" value="1"/>
</dbReference>
<protein>
    <submittedName>
        <fullName evidence="2">Uncharacterized protein</fullName>
    </submittedName>
</protein>
<keyword evidence="3" id="KW-1185">Reference proteome</keyword>
<dbReference type="STRING" id="542762.A0A4S4DA28"/>
<comment type="caution">
    <text evidence="2">The sequence shown here is derived from an EMBL/GenBank/DDBJ whole genome shotgun (WGS) entry which is preliminary data.</text>
</comment>
<proteinExistence type="predicted"/>
<dbReference type="AlphaFoldDB" id="A0A4S4DA28"/>
<evidence type="ECO:0000256" key="1">
    <source>
        <dbReference type="SAM" id="SignalP"/>
    </source>
</evidence>
<dbReference type="InterPro" id="IPR022812">
    <property type="entry name" value="Dynamin"/>
</dbReference>
<dbReference type="PANTHER" id="PTHR11566:SF80">
    <property type="entry name" value="PHRAGMOPLASTIN DRP1C"/>
    <property type="match status" value="1"/>
</dbReference>
<organism evidence="2 3">
    <name type="scientific">Camellia sinensis var. sinensis</name>
    <name type="common">China tea</name>
    <dbReference type="NCBI Taxonomy" id="542762"/>
    <lineage>
        <taxon>Eukaryota</taxon>
        <taxon>Viridiplantae</taxon>
        <taxon>Streptophyta</taxon>
        <taxon>Embryophyta</taxon>
        <taxon>Tracheophyta</taxon>
        <taxon>Spermatophyta</taxon>
        <taxon>Magnoliopsida</taxon>
        <taxon>eudicotyledons</taxon>
        <taxon>Gunneridae</taxon>
        <taxon>Pentapetalae</taxon>
        <taxon>asterids</taxon>
        <taxon>Ericales</taxon>
        <taxon>Theaceae</taxon>
        <taxon>Camellia</taxon>
    </lineage>
</organism>
<sequence length="140" mass="15667">MGSLLPSLSLSLSLSLTHTHTHTNATKPHLFSPRAAHLTVAHRRATSHIATAANRSRTSPLSRLQFTFRILDILLHLKLLSLSQEDLDDIYRNIVNLTLIDLPGLTKVSVEGQSDTIVEDIENVVHSYVEKVQNLSWQEQ</sequence>
<keyword evidence="1" id="KW-0732">Signal</keyword>
<dbReference type="GO" id="GO:0005874">
    <property type="term" value="C:microtubule"/>
    <property type="evidence" value="ECO:0007669"/>
    <property type="project" value="TreeGrafter"/>
</dbReference>